<feature type="transmembrane region" description="Helical" evidence="8">
    <location>
        <begin position="135"/>
        <end position="156"/>
    </location>
</feature>
<comment type="caution">
    <text evidence="9">The sequence shown here is derived from an EMBL/GenBank/DDBJ whole genome shotgun (WGS) entry which is preliminary data.</text>
</comment>
<evidence type="ECO:0000256" key="8">
    <source>
        <dbReference type="SAM" id="Phobius"/>
    </source>
</evidence>
<dbReference type="AlphaFoldDB" id="A0A948T2K2"/>
<dbReference type="PANTHER" id="PTHR20855">
    <property type="entry name" value="ADIPOR/PROGESTIN RECEPTOR-RELATED"/>
    <property type="match status" value="1"/>
</dbReference>
<feature type="transmembrane region" description="Helical" evidence="8">
    <location>
        <begin position="42"/>
        <end position="64"/>
    </location>
</feature>
<evidence type="ECO:0000256" key="6">
    <source>
        <dbReference type="ARBA" id="ARBA00023136"/>
    </source>
</evidence>
<evidence type="ECO:0000256" key="2">
    <source>
        <dbReference type="ARBA" id="ARBA00008488"/>
    </source>
</evidence>
<protein>
    <submittedName>
        <fullName evidence="9">Hemolysin III family protein</fullName>
    </submittedName>
</protein>
<feature type="transmembrane region" description="Helical" evidence="8">
    <location>
        <begin position="108"/>
        <end position="128"/>
    </location>
</feature>
<gene>
    <name evidence="9" type="ORF">H9882_04705</name>
</gene>
<keyword evidence="7" id="KW-0862">Zinc</keyword>
<dbReference type="EMBL" id="JAHLFP010000036">
    <property type="protein sequence ID" value="MBU3806174.1"/>
    <property type="molecule type" value="Genomic_DNA"/>
</dbReference>
<keyword evidence="6 8" id="KW-0472">Membrane</keyword>
<feature type="transmembrane region" description="Helical" evidence="8">
    <location>
        <begin position="84"/>
        <end position="102"/>
    </location>
</feature>
<reference evidence="9" key="1">
    <citation type="journal article" date="2021" name="PeerJ">
        <title>Extensive microbial diversity within the chicken gut microbiome revealed by metagenomics and culture.</title>
        <authorList>
            <person name="Gilroy R."/>
            <person name="Ravi A."/>
            <person name="Getino M."/>
            <person name="Pursley I."/>
            <person name="Horton D.L."/>
            <person name="Alikhan N.F."/>
            <person name="Baker D."/>
            <person name="Gharbi K."/>
            <person name="Hall N."/>
            <person name="Watson M."/>
            <person name="Adriaenssens E.M."/>
            <person name="Foster-Nyarko E."/>
            <person name="Jarju S."/>
            <person name="Secka A."/>
            <person name="Antonio M."/>
            <person name="Oren A."/>
            <person name="Chaudhuri R.R."/>
            <person name="La Ragione R."/>
            <person name="Hildebrand F."/>
            <person name="Pallen M.J."/>
        </authorList>
    </citation>
    <scope>NUCLEOTIDE SEQUENCE</scope>
    <source>
        <strain evidence="9">B5_2728</strain>
    </source>
</reference>
<organism evidence="9 10">
    <name type="scientific">Candidatus Allofournierella pullistercoris</name>
    <dbReference type="NCBI Taxonomy" id="2838597"/>
    <lineage>
        <taxon>Bacteria</taxon>
        <taxon>Bacillati</taxon>
        <taxon>Bacillota</taxon>
        <taxon>Clostridia</taxon>
        <taxon>Eubacteriales</taxon>
        <taxon>Oscillospiraceae</taxon>
        <taxon>Allofournierella</taxon>
    </lineage>
</organism>
<comment type="similarity">
    <text evidence="2">Belongs to the UPF0073 (Hly-III) family.</text>
</comment>
<evidence type="ECO:0000256" key="1">
    <source>
        <dbReference type="ARBA" id="ARBA00004651"/>
    </source>
</evidence>
<evidence type="ECO:0000256" key="4">
    <source>
        <dbReference type="ARBA" id="ARBA00022692"/>
    </source>
</evidence>
<accession>A0A948T2K2</accession>
<evidence type="ECO:0000256" key="5">
    <source>
        <dbReference type="ARBA" id="ARBA00022989"/>
    </source>
</evidence>
<evidence type="ECO:0000256" key="3">
    <source>
        <dbReference type="ARBA" id="ARBA00022475"/>
    </source>
</evidence>
<keyword evidence="4 8" id="KW-0812">Transmembrane</keyword>
<dbReference type="GO" id="GO:0005886">
    <property type="term" value="C:plasma membrane"/>
    <property type="evidence" value="ECO:0007669"/>
    <property type="project" value="UniProtKB-SubCell"/>
</dbReference>
<dbReference type="GO" id="GO:0140911">
    <property type="term" value="F:pore-forming activity"/>
    <property type="evidence" value="ECO:0007669"/>
    <property type="project" value="InterPro"/>
</dbReference>
<dbReference type="GO" id="GO:0046872">
    <property type="term" value="F:metal ion binding"/>
    <property type="evidence" value="ECO:0007669"/>
    <property type="project" value="UniProtKB-KW"/>
</dbReference>
<feature type="transmembrane region" description="Helical" evidence="8">
    <location>
        <begin position="195"/>
        <end position="215"/>
    </location>
</feature>
<keyword evidence="3" id="KW-1003">Cell membrane</keyword>
<dbReference type="InterPro" id="IPR004254">
    <property type="entry name" value="AdipoR/HlyIII-related"/>
</dbReference>
<evidence type="ECO:0000256" key="7">
    <source>
        <dbReference type="PIRSR" id="PIRSR604254-1"/>
    </source>
</evidence>
<dbReference type="Proteomes" id="UP000713596">
    <property type="component" value="Unassembled WGS sequence"/>
</dbReference>
<sequence length="216" mass="23670">MSRYFAKGREPISSYTHFLGAVGGAVATLLLAIRSLAEGQTLLLVAGCVLFGLSLVALYTASSVYHYAHGAKQYLRRLRKLDHAMIYVLIAGSYTPFCVAYMPAQKSAVFLACLWAVAVAGIGFKLIWLDAPRWIGTALYLAMGWSIMLDFSSFAAMPTTCLALVAAGGICYTVGAVFYIAKWPNLSQKWGFHELFHLFILAGSFLHFLAVFWFVA</sequence>
<comment type="subcellular location">
    <subcellularLocation>
        <location evidence="1">Cell membrane</location>
        <topology evidence="1">Multi-pass membrane protein</topology>
    </subcellularLocation>
</comment>
<feature type="binding site" evidence="7">
    <location>
        <position position="197"/>
    </location>
    <ligand>
        <name>Zn(2+)</name>
        <dbReference type="ChEBI" id="CHEBI:29105"/>
    </ligand>
</feature>
<feature type="binding site" evidence="7">
    <location>
        <position position="66"/>
    </location>
    <ligand>
        <name>Zn(2+)</name>
        <dbReference type="ChEBI" id="CHEBI:29105"/>
    </ligand>
</feature>
<evidence type="ECO:0000313" key="10">
    <source>
        <dbReference type="Proteomes" id="UP000713596"/>
    </source>
</evidence>
<proteinExistence type="inferred from homology"/>
<feature type="transmembrane region" description="Helical" evidence="8">
    <location>
        <begin position="12"/>
        <end position="36"/>
    </location>
</feature>
<keyword evidence="5 8" id="KW-1133">Transmembrane helix</keyword>
<feature type="transmembrane region" description="Helical" evidence="8">
    <location>
        <begin position="162"/>
        <end position="183"/>
    </location>
</feature>
<feature type="binding site" evidence="7">
    <location>
        <position position="193"/>
    </location>
    <ligand>
        <name>Zn(2+)</name>
        <dbReference type="ChEBI" id="CHEBI:29105"/>
    </ligand>
</feature>
<dbReference type="Pfam" id="PF03006">
    <property type="entry name" value="HlyIII"/>
    <property type="match status" value="1"/>
</dbReference>
<dbReference type="InterPro" id="IPR005744">
    <property type="entry name" value="Hy-lIII"/>
</dbReference>
<dbReference type="PANTHER" id="PTHR20855:SF3">
    <property type="entry name" value="LD03007P"/>
    <property type="match status" value="1"/>
</dbReference>
<dbReference type="NCBIfam" id="TIGR01065">
    <property type="entry name" value="hlyIII"/>
    <property type="match status" value="1"/>
</dbReference>
<name>A0A948T2K2_9FIRM</name>
<evidence type="ECO:0000313" key="9">
    <source>
        <dbReference type="EMBL" id="MBU3806174.1"/>
    </source>
</evidence>
<reference evidence="9" key="2">
    <citation type="submission" date="2021-04" db="EMBL/GenBank/DDBJ databases">
        <authorList>
            <person name="Gilroy R."/>
        </authorList>
    </citation>
    <scope>NUCLEOTIDE SEQUENCE</scope>
    <source>
        <strain evidence="9">B5_2728</strain>
    </source>
</reference>
<keyword evidence="7" id="KW-0479">Metal-binding</keyword>